<dbReference type="PIRSF" id="PIRSF002134">
    <property type="entry name" value="Ribosomal_S13"/>
    <property type="match status" value="1"/>
</dbReference>
<evidence type="ECO:0000256" key="8">
    <source>
        <dbReference type="RuleBase" id="RU003830"/>
    </source>
</evidence>
<evidence type="ECO:0000313" key="9">
    <source>
        <dbReference type="EMBL" id="MCA9385792.1"/>
    </source>
</evidence>
<dbReference type="GO" id="GO:0003735">
    <property type="term" value="F:structural constituent of ribosome"/>
    <property type="evidence" value="ECO:0007669"/>
    <property type="project" value="InterPro"/>
</dbReference>
<comment type="caution">
    <text evidence="9">The sequence shown here is derived from an EMBL/GenBank/DDBJ whole genome shotgun (WGS) entry which is preliminary data.</text>
</comment>
<comment type="function">
    <text evidence="7">Located at the top of the head of the 30S subunit, it contacts several helices of the 16S rRNA. In the 70S ribosome it contacts the 23S rRNA (bridge B1a) and protein L5 of the 50S subunit (bridge B1b), connecting the 2 subunits; these bridges are implicated in subunit movement. Contacts the tRNAs in the A and P-sites.</text>
</comment>
<dbReference type="HAMAP" id="MF_01315">
    <property type="entry name" value="Ribosomal_uS13"/>
    <property type="match status" value="1"/>
</dbReference>
<dbReference type="InterPro" id="IPR027437">
    <property type="entry name" value="Rbsml_uS13_C"/>
</dbReference>
<keyword evidence="5 7" id="KW-0687">Ribonucleoprotein</keyword>
<gene>
    <name evidence="7 9" type="primary">rpsM</name>
    <name evidence="9" type="ORF">KC717_04035</name>
</gene>
<dbReference type="NCBIfam" id="TIGR03631">
    <property type="entry name" value="uS13_bact"/>
    <property type="match status" value="1"/>
</dbReference>
<evidence type="ECO:0000256" key="4">
    <source>
        <dbReference type="ARBA" id="ARBA00022980"/>
    </source>
</evidence>
<protein>
    <recommendedName>
        <fullName evidence="6 7">Small ribosomal subunit protein uS13</fullName>
    </recommendedName>
</protein>
<dbReference type="GO" id="GO:0000049">
    <property type="term" value="F:tRNA binding"/>
    <property type="evidence" value="ECO:0007669"/>
    <property type="project" value="UniProtKB-UniRule"/>
</dbReference>
<dbReference type="PANTHER" id="PTHR10871">
    <property type="entry name" value="30S RIBOSOMAL PROTEIN S13/40S RIBOSOMAL PROTEIN S18"/>
    <property type="match status" value="1"/>
</dbReference>
<sequence length="127" mass="14342">MARIAGVTLPNNKRVEIALTYIHGIGLTRSQQILKQVKIDQSTRVEDLSDAQITQISGVIDENYQVEGELRQIVARNIRRLKEIRCYRGIRHRMGLPVRGQQTRTNAVTRKGRSIAVGGLNPKITKK</sequence>
<dbReference type="GO" id="GO:0019843">
    <property type="term" value="F:rRNA binding"/>
    <property type="evidence" value="ECO:0007669"/>
    <property type="project" value="UniProtKB-UniRule"/>
</dbReference>
<organism evidence="9 10">
    <name type="scientific">Candidatus Dojkabacteria bacterium</name>
    <dbReference type="NCBI Taxonomy" id="2099670"/>
    <lineage>
        <taxon>Bacteria</taxon>
        <taxon>Candidatus Dojkabacteria</taxon>
    </lineage>
</organism>
<dbReference type="Gene3D" id="1.10.8.50">
    <property type="match status" value="1"/>
</dbReference>
<keyword evidence="4 7" id="KW-0689">Ribosomal protein</keyword>
<comment type="similarity">
    <text evidence="1 7 8">Belongs to the universal ribosomal protein uS13 family.</text>
</comment>
<evidence type="ECO:0000256" key="5">
    <source>
        <dbReference type="ARBA" id="ARBA00023274"/>
    </source>
</evidence>
<dbReference type="InterPro" id="IPR010979">
    <property type="entry name" value="Ribosomal_uS13-like_H2TH"/>
</dbReference>
<dbReference type="InterPro" id="IPR018269">
    <property type="entry name" value="Ribosomal_uS13_CS"/>
</dbReference>
<dbReference type="GO" id="GO:0006412">
    <property type="term" value="P:translation"/>
    <property type="evidence" value="ECO:0007669"/>
    <property type="project" value="UniProtKB-UniRule"/>
</dbReference>
<name>A0A955L8R9_9BACT</name>
<comment type="subunit">
    <text evidence="7">Part of the 30S ribosomal subunit. Forms a loose heterodimer with protein S19. Forms two bridges to the 50S subunit in the 70S ribosome.</text>
</comment>
<dbReference type="Pfam" id="PF00416">
    <property type="entry name" value="Ribosomal_S13"/>
    <property type="match status" value="1"/>
</dbReference>
<dbReference type="InterPro" id="IPR001892">
    <property type="entry name" value="Ribosomal_uS13"/>
</dbReference>
<evidence type="ECO:0000256" key="6">
    <source>
        <dbReference type="ARBA" id="ARBA00035166"/>
    </source>
</evidence>
<dbReference type="FunFam" id="1.10.8.50:FF:000001">
    <property type="entry name" value="30S ribosomal protein S13"/>
    <property type="match status" value="1"/>
</dbReference>
<keyword evidence="7" id="KW-0820">tRNA-binding</keyword>
<evidence type="ECO:0000256" key="7">
    <source>
        <dbReference type="HAMAP-Rule" id="MF_01315"/>
    </source>
</evidence>
<dbReference type="AlphaFoldDB" id="A0A955L8R9"/>
<evidence type="ECO:0000256" key="1">
    <source>
        <dbReference type="ARBA" id="ARBA00008080"/>
    </source>
</evidence>
<evidence type="ECO:0000313" key="10">
    <source>
        <dbReference type="Proteomes" id="UP000754563"/>
    </source>
</evidence>
<dbReference type="PROSITE" id="PS00646">
    <property type="entry name" value="RIBOSOMAL_S13_1"/>
    <property type="match status" value="1"/>
</dbReference>
<dbReference type="PANTHER" id="PTHR10871:SF1">
    <property type="entry name" value="SMALL RIBOSOMAL SUBUNIT PROTEIN US13M"/>
    <property type="match status" value="1"/>
</dbReference>
<dbReference type="GO" id="GO:0015935">
    <property type="term" value="C:small ribosomal subunit"/>
    <property type="evidence" value="ECO:0007669"/>
    <property type="project" value="TreeGrafter"/>
</dbReference>
<dbReference type="Proteomes" id="UP000754563">
    <property type="component" value="Unassembled WGS sequence"/>
</dbReference>
<dbReference type="InterPro" id="IPR019980">
    <property type="entry name" value="Ribosomal_uS13_bac-type"/>
</dbReference>
<dbReference type="SUPFAM" id="SSF46946">
    <property type="entry name" value="S13-like H2TH domain"/>
    <property type="match status" value="1"/>
</dbReference>
<reference evidence="9" key="1">
    <citation type="submission" date="2020-04" db="EMBL/GenBank/DDBJ databases">
        <authorList>
            <person name="Zhang T."/>
        </authorList>
    </citation>
    <scope>NUCLEOTIDE SEQUENCE</scope>
    <source>
        <strain evidence="9">HKST-UBA11</strain>
    </source>
</reference>
<dbReference type="GO" id="GO:0005829">
    <property type="term" value="C:cytosol"/>
    <property type="evidence" value="ECO:0007669"/>
    <property type="project" value="TreeGrafter"/>
</dbReference>
<reference evidence="9" key="2">
    <citation type="journal article" date="2021" name="Microbiome">
        <title>Successional dynamics and alternative stable states in a saline activated sludge microbial community over 9 years.</title>
        <authorList>
            <person name="Wang Y."/>
            <person name="Ye J."/>
            <person name="Ju F."/>
            <person name="Liu L."/>
            <person name="Boyd J.A."/>
            <person name="Deng Y."/>
            <person name="Parks D.H."/>
            <person name="Jiang X."/>
            <person name="Yin X."/>
            <person name="Woodcroft B.J."/>
            <person name="Tyson G.W."/>
            <person name="Hugenholtz P."/>
            <person name="Polz M.F."/>
            <person name="Zhang T."/>
        </authorList>
    </citation>
    <scope>NUCLEOTIDE SEQUENCE</scope>
    <source>
        <strain evidence="9">HKST-UBA11</strain>
    </source>
</reference>
<dbReference type="EMBL" id="JAGQLH010000045">
    <property type="protein sequence ID" value="MCA9385792.1"/>
    <property type="molecule type" value="Genomic_DNA"/>
</dbReference>
<dbReference type="Gene3D" id="4.10.910.10">
    <property type="entry name" value="30s ribosomal protein s13, domain 2"/>
    <property type="match status" value="1"/>
</dbReference>
<keyword evidence="2 7" id="KW-0699">rRNA-binding</keyword>
<proteinExistence type="inferred from homology"/>
<keyword evidence="3 7" id="KW-0694">RNA-binding</keyword>
<accession>A0A955L8R9</accession>
<evidence type="ECO:0000256" key="3">
    <source>
        <dbReference type="ARBA" id="ARBA00022884"/>
    </source>
</evidence>
<dbReference type="PROSITE" id="PS50159">
    <property type="entry name" value="RIBOSOMAL_S13_2"/>
    <property type="match status" value="1"/>
</dbReference>
<evidence type="ECO:0000256" key="2">
    <source>
        <dbReference type="ARBA" id="ARBA00022730"/>
    </source>
</evidence>